<dbReference type="InterPro" id="IPR006058">
    <property type="entry name" value="2Fe2S_fd_BS"/>
</dbReference>
<dbReference type="Proteomes" id="UP000294360">
    <property type="component" value="Chromosome"/>
</dbReference>
<evidence type="ECO:0000313" key="3">
    <source>
        <dbReference type="Proteomes" id="UP000294360"/>
    </source>
</evidence>
<reference evidence="2 3" key="1">
    <citation type="submission" date="2019-03" db="EMBL/GenBank/DDBJ databases">
        <authorList>
            <person name="Kox A.R. M."/>
        </authorList>
    </citation>
    <scope>NUCLEOTIDE SEQUENCE [LARGE SCALE GENOMIC DNA]</scope>
    <source>
        <strain evidence="2">MTUNDRAET4 annotated genome</strain>
    </source>
</reference>
<proteinExistence type="predicted"/>
<organism evidence="2 3">
    <name type="scientific">Methylocella tundrae</name>
    <dbReference type="NCBI Taxonomy" id="227605"/>
    <lineage>
        <taxon>Bacteria</taxon>
        <taxon>Pseudomonadati</taxon>
        <taxon>Pseudomonadota</taxon>
        <taxon>Alphaproteobacteria</taxon>
        <taxon>Hyphomicrobiales</taxon>
        <taxon>Beijerinckiaceae</taxon>
        <taxon>Methylocella</taxon>
    </lineage>
</organism>
<dbReference type="InterPro" id="IPR036010">
    <property type="entry name" value="2Fe-2S_ferredoxin-like_sf"/>
</dbReference>
<dbReference type="KEGG" id="mtun:MTUNDRAET4_3898"/>
<dbReference type="InterPro" id="IPR001041">
    <property type="entry name" value="2Fe-2S_ferredoxin-type"/>
</dbReference>
<dbReference type="PROSITE" id="PS00197">
    <property type="entry name" value="2FE2S_FER_1"/>
    <property type="match status" value="1"/>
</dbReference>
<feature type="domain" description="2Fe-2S ferredoxin-type" evidence="1">
    <location>
        <begin position="6"/>
        <end position="104"/>
    </location>
</feature>
<dbReference type="RefSeq" id="WP_134491667.1">
    <property type="nucleotide sequence ID" value="NZ_LR536450.1"/>
</dbReference>
<name>A0A4U8Z5J1_METTU</name>
<dbReference type="SUPFAM" id="SSF54292">
    <property type="entry name" value="2Fe-2S ferredoxin-like"/>
    <property type="match status" value="1"/>
</dbReference>
<accession>A0A4U8Z5J1</accession>
<dbReference type="Gene3D" id="3.10.20.30">
    <property type="match status" value="1"/>
</dbReference>
<dbReference type="EMBL" id="LR536450">
    <property type="protein sequence ID" value="VFU10779.1"/>
    <property type="molecule type" value="Genomic_DNA"/>
</dbReference>
<dbReference type="CDD" id="cd00207">
    <property type="entry name" value="fer2"/>
    <property type="match status" value="1"/>
</dbReference>
<dbReference type="AlphaFoldDB" id="A0A4U8Z5J1"/>
<sequence length="119" mass="13014">MKTGCFIITVEGAGSTSCLASERVLVALEKGEGSGRLRGLPCKLPVGCRRGGCGVCRARVLEGEYRSEPMSRAHISEVDEADRLILSCSVYPLSNLLLRLETQTVIKEKRPNGRYTKEE</sequence>
<dbReference type="PROSITE" id="PS51085">
    <property type="entry name" value="2FE2S_FER_2"/>
    <property type="match status" value="1"/>
</dbReference>
<dbReference type="InterPro" id="IPR012675">
    <property type="entry name" value="Beta-grasp_dom_sf"/>
</dbReference>
<dbReference type="OrthoDB" id="7858822at2"/>
<evidence type="ECO:0000259" key="1">
    <source>
        <dbReference type="PROSITE" id="PS51085"/>
    </source>
</evidence>
<dbReference type="GO" id="GO:0051537">
    <property type="term" value="F:2 iron, 2 sulfur cluster binding"/>
    <property type="evidence" value="ECO:0007669"/>
    <property type="project" value="InterPro"/>
</dbReference>
<protein>
    <submittedName>
        <fullName evidence="2">Ferredoxin</fullName>
    </submittedName>
</protein>
<evidence type="ECO:0000313" key="2">
    <source>
        <dbReference type="EMBL" id="VFU10779.1"/>
    </source>
</evidence>
<gene>
    <name evidence="2" type="ORF">MTUNDRAET4_3898</name>
</gene>
<dbReference type="Pfam" id="PF00111">
    <property type="entry name" value="Fer2"/>
    <property type="match status" value="1"/>
</dbReference>